<sequence length="294" mass="32238">MALHAAPQPELRAVVSFAPFANSDTFINAVVRDVHILIHSFALTWAWLDGQTQPQSRSLRWEYGALVAFERVWIRNQWTNTGTVLGSDASTRRAFYNITAQAFIEAMCKADDGEHTILHSVGALFGLYLLWSTQPEPVHTPITNIDQVAYTCMLQLVETARDVLDTGVAIPGYAPPSADVLIVVDELVRCHAVRLTISSLHSQPPNRLAPSFTTAHCNVPSDVLWHGTPGFDDIQPVAPGTTLSNEESAPRLTSPTPDMAHHGKNETANVLAALAQSQQAYTEAREHLYRQAGI</sequence>
<feature type="compositionally biased region" description="Polar residues" evidence="1">
    <location>
        <begin position="241"/>
        <end position="256"/>
    </location>
</feature>
<reference evidence="2 3" key="1">
    <citation type="submission" date="2017-10" db="EMBL/GenBank/DDBJ databases">
        <title>A novel species of cold-tolerant Malassezia isolated from bats.</title>
        <authorList>
            <person name="Lorch J.M."/>
            <person name="Palmer J.M."/>
            <person name="Vanderwolf K.J."/>
            <person name="Schmidt K.Z."/>
            <person name="Verant M.L."/>
            <person name="Weller T.J."/>
            <person name="Blehert D.S."/>
        </authorList>
    </citation>
    <scope>NUCLEOTIDE SEQUENCE [LARGE SCALE GENOMIC DNA]</scope>
    <source>
        <strain evidence="2 3">NWHC:44797-103</strain>
    </source>
</reference>
<proteinExistence type="predicted"/>
<evidence type="ECO:0000313" key="2">
    <source>
        <dbReference type="EMBL" id="PKI84984.1"/>
    </source>
</evidence>
<protein>
    <submittedName>
        <fullName evidence="2">Uncharacterized protein</fullName>
    </submittedName>
</protein>
<dbReference type="AlphaFoldDB" id="A0A2N1JEL3"/>
<evidence type="ECO:0000313" key="3">
    <source>
        <dbReference type="Proteomes" id="UP000232875"/>
    </source>
</evidence>
<feature type="region of interest" description="Disordered" evidence="1">
    <location>
        <begin position="235"/>
        <end position="263"/>
    </location>
</feature>
<evidence type="ECO:0000256" key="1">
    <source>
        <dbReference type="SAM" id="MobiDB-lite"/>
    </source>
</evidence>
<dbReference type="OrthoDB" id="3336654at2759"/>
<dbReference type="EMBL" id="KZ454988">
    <property type="protein sequence ID" value="PKI84984.1"/>
    <property type="molecule type" value="Genomic_DNA"/>
</dbReference>
<keyword evidence="3" id="KW-1185">Reference proteome</keyword>
<name>A0A2N1JEL3_9BASI</name>
<gene>
    <name evidence="2" type="ORF">MVES_000753</name>
</gene>
<accession>A0A2N1JEL3</accession>
<dbReference type="Proteomes" id="UP000232875">
    <property type="component" value="Unassembled WGS sequence"/>
</dbReference>
<organism evidence="2 3">
    <name type="scientific">Malassezia vespertilionis</name>
    <dbReference type="NCBI Taxonomy" id="2020962"/>
    <lineage>
        <taxon>Eukaryota</taxon>
        <taxon>Fungi</taxon>
        <taxon>Dikarya</taxon>
        <taxon>Basidiomycota</taxon>
        <taxon>Ustilaginomycotina</taxon>
        <taxon>Malasseziomycetes</taxon>
        <taxon>Malasseziales</taxon>
        <taxon>Malasseziaceae</taxon>
        <taxon>Malassezia</taxon>
    </lineage>
</organism>